<feature type="transmembrane region" description="Helical" evidence="1">
    <location>
        <begin position="84"/>
        <end position="106"/>
    </location>
</feature>
<keyword evidence="3" id="KW-1185">Reference proteome</keyword>
<keyword evidence="1" id="KW-0472">Membrane</keyword>
<keyword evidence="1" id="KW-1133">Transmembrane helix</keyword>
<protein>
    <submittedName>
        <fullName evidence="2">Uncharacterized protein</fullName>
    </submittedName>
</protein>
<feature type="transmembrane region" description="Helical" evidence="1">
    <location>
        <begin position="12"/>
        <end position="31"/>
    </location>
</feature>
<comment type="caution">
    <text evidence="2">The sequence shown here is derived from an EMBL/GenBank/DDBJ whole genome shotgun (WGS) entry which is preliminary data.</text>
</comment>
<dbReference type="OrthoDB" id="5124505at2"/>
<reference evidence="2 3" key="1">
    <citation type="submission" date="2019-03" db="EMBL/GenBank/DDBJ databases">
        <title>Genomics of glacier-inhabiting Cryobacterium strains.</title>
        <authorList>
            <person name="Liu Q."/>
            <person name="Xin Y.-H."/>
        </authorList>
    </citation>
    <scope>NUCLEOTIDE SEQUENCE [LARGE SCALE GENOMIC DNA]</scope>
    <source>
        <strain evidence="2 3">Hh14</strain>
    </source>
</reference>
<evidence type="ECO:0000313" key="2">
    <source>
        <dbReference type="EMBL" id="TFD48522.1"/>
    </source>
</evidence>
<evidence type="ECO:0000256" key="1">
    <source>
        <dbReference type="SAM" id="Phobius"/>
    </source>
</evidence>
<name>A0A4R8ZXP8_9MICO</name>
<feature type="transmembrane region" description="Helical" evidence="1">
    <location>
        <begin position="112"/>
        <end position="133"/>
    </location>
</feature>
<feature type="transmembrane region" description="Helical" evidence="1">
    <location>
        <begin position="153"/>
        <end position="173"/>
    </location>
</feature>
<accession>A0A4R8ZXP8</accession>
<keyword evidence="1" id="KW-0812">Transmembrane</keyword>
<evidence type="ECO:0000313" key="3">
    <source>
        <dbReference type="Proteomes" id="UP000297447"/>
    </source>
</evidence>
<dbReference type="AlphaFoldDB" id="A0A4R8ZXP8"/>
<proteinExistence type="predicted"/>
<dbReference type="EMBL" id="SOHE01000054">
    <property type="protein sequence ID" value="TFD48522.1"/>
    <property type="molecule type" value="Genomic_DNA"/>
</dbReference>
<sequence>MTSNIQTRSRLGVVFPAVAIVGVTWLVFWMAQGFPTMCALVAPCPGRDVRVVPALLFGGSMLAPLVAVILSSSVRSRAGWVVRLSYVVLVLLAVIGYGVISFSGGFGVTAEFLVGLLGTCGTVVLAYLGIVALRRETSEATFPEGTRFLSPRIVKGAIVVVVVVLAVVLILFARGINSADTTALKCSTPNDSRTFTPVCP</sequence>
<feature type="transmembrane region" description="Helical" evidence="1">
    <location>
        <begin position="51"/>
        <end position="72"/>
    </location>
</feature>
<gene>
    <name evidence="2" type="ORF">E3T55_13320</name>
</gene>
<dbReference type="Proteomes" id="UP000297447">
    <property type="component" value="Unassembled WGS sequence"/>
</dbReference>
<organism evidence="2 3">
    <name type="scientific">Cryobacterium frigoriphilum</name>
    <dbReference type="NCBI Taxonomy" id="1259150"/>
    <lineage>
        <taxon>Bacteria</taxon>
        <taxon>Bacillati</taxon>
        <taxon>Actinomycetota</taxon>
        <taxon>Actinomycetes</taxon>
        <taxon>Micrococcales</taxon>
        <taxon>Microbacteriaceae</taxon>
        <taxon>Cryobacterium</taxon>
    </lineage>
</organism>
<dbReference type="RefSeq" id="WP_134520067.1">
    <property type="nucleotide sequence ID" value="NZ_SOHE01000054.1"/>
</dbReference>